<gene>
    <name evidence="1" type="ORF">Scep_002939</name>
</gene>
<dbReference type="InterPro" id="IPR053198">
    <property type="entry name" value="Gynoecium_Dev_Regulator"/>
</dbReference>
<comment type="caution">
    <text evidence="1">The sequence shown here is derived from an EMBL/GenBank/DDBJ whole genome shotgun (WGS) entry which is preliminary data.</text>
</comment>
<dbReference type="Proteomes" id="UP001419268">
    <property type="component" value="Unassembled WGS sequence"/>
</dbReference>
<organism evidence="1 2">
    <name type="scientific">Stephania cephalantha</name>
    <dbReference type="NCBI Taxonomy" id="152367"/>
    <lineage>
        <taxon>Eukaryota</taxon>
        <taxon>Viridiplantae</taxon>
        <taxon>Streptophyta</taxon>
        <taxon>Embryophyta</taxon>
        <taxon>Tracheophyta</taxon>
        <taxon>Spermatophyta</taxon>
        <taxon>Magnoliopsida</taxon>
        <taxon>Ranunculales</taxon>
        <taxon>Menispermaceae</taxon>
        <taxon>Menispermoideae</taxon>
        <taxon>Cissampelideae</taxon>
        <taxon>Stephania</taxon>
    </lineage>
</organism>
<dbReference type="AlphaFoldDB" id="A0AAP0LC58"/>
<protein>
    <submittedName>
        <fullName evidence="1">Uncharacterized protein</fullName>
    </submittedName>
</protein>
<evidence type="ECO:0000313" key="2">
    <source>
        <dbReference type="Proteomes" id="UP001419268"/>
    </source>
</evidence>
<dbReference type="PANTHER" id="PTHR31066">
    <property type="entry name" value="OS05G0427100 PROTEIN-RELATED"/>
    <property type="match status" value="1"/>
</dbReference>
<keyword evidence="2" id="KW-1185">Reference proteome</keyword>
<sequence>MSGEGEEGMMMMMMAKNKVKFLCSHSGKILPRPPDGQLKYVGGETRVMAVPRTIDFSGLMEKLMSGVCEGTWFLNTN</sequence>
<dbReference type="SUPFAM" id="SSF54277">
    <property type="entry name" value="CAD &amp; PB1 domains"/>
    <property type="match status" value="1"/>
</dbReference>
<dbReference type="EMBL" id="JBBNAG010000001">
    <property type="protein sequence ID" value="KAK9167748.1"/>
    <property type="molecule type" value="Genomic_DNA"/>
</dbReference>
<name>A0AAP0LC58_9MAGN</name>
<evidence type="ECO:0000313" key="1">
    <source>
        <dbReference type="EMBL" id="KAK9167748.1"/>
    </source>
</evidence>
<accession>A0AAP0LC58</accession>
<proteinExistence type="predicted"/>
<dbReference type="PANTHER" id="PTHR31066:SF47">
    <property type="entry name" value="PB1 DOMAIN-CONTAINING PROTEIN"/>
    <property type="match status" value="1"/>
</dbReference>
<reference evidence="1 2" key="1">
    <citation type="submission" date="2024-01" db="EMBL/GenBank/DDBJ databases">
        <title>Genome assemblies of Stephania.</title>
        <authorList>
            <person name="Yang L."/>
        </authorList>
    </citation>
    <scope>NUCLEOTIDE SEQUENCE [LARGE SCALE GENOMIC DNA]</scope>
    <source>
        <strain evidence="1">JXDWG</strain>
        <tissue evidence="1">Leaf</tissue>
    </source>
</reference>